<dbReference type="RefSeq" id="WP_146122784.1">
    <property type="nucleotide sequence ID" value="NZ_CABVQS010000070.1"/>
</dbReference>
<evidence type="ECO:0000313" key="4">
    <source>
        <dbReference type="Proteomes" id="UP000494109"/>
    </source>
</evidence>
<proteinExistence type="predicted"/>
<feature type="signal peptide" evidence="1">
    <location>
        <begin position="1"/>
        <end position="28"/>
    </location>
</feature>
<name>A0A6P3CDF7_9BURK</name>
<dbReference type="AlphaFoldDB" id="A0A6P3CDF7"/>
<evidence type="ECO:0000259" key="2">
    <source>
        <dbReference type="Pfam" id="PF18602"/>
    </source>
</evidence>
<dbReference type="Gene3D" id="1.10.890.40">
    <property type="match status" value="1"/>
</dbReference>
<gene>
    <name evidence="3" type="ORF">BCO71033_07390</name>
</gene>
<evidence type="ECO:0000313" key="3">
    <source>
        <dbReference type="EMBL" id="VWD65466.1"/>
    </source>
</evidence>
<organism evidence="3 4">
    <name type="scientific">Burkholderia contaminans</name>
    <dbReference type="NCBI Taxonomy" id="488447"/>
    <lineage>
        <taxon>Bacteria</taxon>
        <taxon>Pseudomonadati</taxon>
        <taxon>Pseudomonadota</taxon>
        <taxon>Betaproteobacteria</taxon>
        <taxon>Burkholderiales</taxon>
        <taxon>Burkholderiaceae</taxon>
        <taxon>Burkholderia</taxon>
        <taxon>Burkholderia cepacia complex</taxon>
    </lineage>
</organism>
<feature type="chain" id="PRO_5026833422" description="Rap1a immunity protein domain-containing protein" evidence="1">
    <location>
        <begin position="29"/>
        <end position="134"/>
    </location>
</feature>
<keyword evidence="1" id="KW-0732">Signal</keyword>
<sequence length="134" mass="14274">MRWCTRLSAAMVAAATFSAIVPHMQARAATPSADVYRPLTAEALLSGIDNGTLAGSEEGEVRQRTISTNRATSFIYGVADTTAGMAWCPPPRMAATELVVATYGYLTKLSPRDLQAPAAPLITRALKTAYPCIR</sequence>
<dbReference type="Proteomes" id="UP000494109">
    <property type="component" value="Unassembled WGS sequence"/>
</dbReference>
<protein>
    <recommendedName>
        <fullName evidence="2">Rap1a immunity protein domain-containing protein</fullName>
    </recommendedName>
</protein>
<dbReference type="EMBL" id="CABVQS010000070">
    <property type="protein sequence ID" value="VWD65466.1"/>
    <property type="molecule type" value="Genomic_DNA"/>
</dbReference>
<dbReference type="InterPro" id="IPR041238">
    <property type="entry name" value="Rap1a"/>
</dbReference>
<evidence type="ECO:0000256" key="1">
    <source>
        <dbReference type="SAM" id="SignalP"/>
    </source>
</evidence>
<reference evidence="3 4" key="1">
    <citation type="submission" date="2019-09" db="EMBL/GenBank/DDBJ databases">
        <authorList>
            <person name="Depoorter E."/>
        </authorList>
    </citation>
    <scope>NUCLEOTIDE SEQUENCE [LARGE SCALE GENOMIC DNA]</scope>
    <source>
        <strain evidence="3">R-71033</strain>
    </source>
</reference>
<accession>A0A6P3CDF7</accession>
<feature type="domain" description="Rap1a immunity protein" evidence="2">
    <location>
        <begin position="61"/>
        <end position="132"/>
    </location>
</feature>
<dbReference type="Pfam" id="PF18602">
    <property type="entry name" value="Rap1a"/>
    <property type="match status" value="1"/>
</dbReference>